<protein>
    <recommendedName>
        <fullName evidence="5">Alanine--tRNA ligase</fullName>
        <ecNumber evidence="4">6.1.1.7</ecNumber>
    </recommendedName>
    <alternativeName>
        <fullName evidence="15">Alanyl-tRNA synthetase</fullName>
    </alternativeName>
</protein>
<reference evidence="18" key="1">
    <citation type="submission" date="2020-08" db="EMBL/GenBank/DDBJ databases">
        <title>Genome public.</title>
        <authorList>
            <person name="Liu C."/>
            <person name="Sun Q."/>
        </authorList>
    </citation>
    <scope>NUCLEOTIDE SEQUENCE</scope>
    <source>
        <strain evidence="18">NSJ-42</strain>
    </source>
</reference>
<dbReference type="FunFam" id="3.10.310.40:FF:000001">
    <property type="entry name" value="Alanine--tRNA ligase"/>
    <property type="match status" value="1"/>
</dbReference>
<evidence type="ECO:0000256" key="7">
    <source>
        <dbReference type="ARBA" id="ARBA00022598"/>
    </source>
</evidence>
<dbReference type="EMBL" id="JACOOQ010000013">
    <property type="protein sequence ID" value="MBC5640507.1"/>
    <property type="molecule type" value="Genomic_DNA"/>
</dbReference>
<gene>
    <name evidence="18" type="ORF">H8R92_08775</name>
</gene>
<evidence type="ECO:0000256" key="13">
    <source>
        <dbReference type="ARBA" id="ARBA00022917"/>
    </source>
</evidence>
<evidence type="ECO:0000256" key="14">
    <source>
        <dbReference type="ARBA" id="ARBA00023146"/>
    </source>
</evidence>
<dbReference type="InterPro" id="IPR009000">
    <property type="entry name" value="Transl_B-barrel_sf"/>
</dbReference>
<dbReference type="Gene3D" id="3.30.980.10">
    <property type="entry name" value="Threonyl-trna Synthetase, Chain A, domain 2"/>
    <property type="match status" value="1"/>
</dbReference>
<sequence length="400" mass="45548">MRKIYYEDQYKKEFVAEVEAIEEIDDKYHVKLNETAFFPGGGGQQNDLGFIEKIPVVDVYEKNGEVYHVLEKKLIKIHRVKCSIDWARRLDGMQHHLGQHVLSGCFYQLFNANTVSVHVGKEIATVDIQGILTEEQIRQAEIKANDCIRENIKVEMLTPTKSELKKIKIRRDLPNTNEEIRIVKIGHLDINACCGVHPSSTLDLGIIKIKKWQKHKGNTRIEYLVGNRAFNDYLKVDNFSNDICKYLSCGKDDVINTINNLSNHIKELSDENKSLNIKLSDYQIIEMLESSEKIKDILIIKNIYKDTDIKNLIKLADRITERSKAIVLFALVQDDKANMIFKSSAQVKDVSMNDLLKDAISLIDGRGGGSHNQAQGGGKNNSNLKSAMEYAVMKINKQLK</sequence>
<dbReference type="PROSITE" id="PS50860">
    <property type="entry name" value="AA_TRNA_LIGASE_II_ALA"/>
    <property type="match status" value="1"/>
</dbReference>
<comment type="similarity">
    <text evidence="3">Belongs to the class-II aminoacyl-tRNA synthetase family.</text>
</comment>
<evidence type="ECO:0000313" key="19">
    <source>
        <dbReference type="Proteomes" id="UP000662088"/>
    </source>
</evidence>
<keyword evidence="9" id="KW-0547">Nucleotide-binding</keyword>
<dbReference type="InterPro" id="IPR018163">
    <property type="entry name" value="Thr/Ala-tRNA-synth_IIc_edit"/>
</dbReference>
<evidence type="ECO:0000259" key="17">
    <source>
        <dbReference type="PROSITE" id="PS50860"/>
    </source>
</evidence>
<dbReference type="Pfam" id="PF02272">
    <property type="entry name" value="DHHA1"/>
    <property type="match status" value="1"/>
</dbReference>
<keyword evidence="14" id="KW-0030">Aminoacyl-tRNA synthetase</keyword>
<comment type="cofactor">
    <cofactor evidence="1">
        <name>Zn(2+)</name>
        <dbReference type="ChEBI" id="CHEBI:29105"/>
    </cofactor>
</comment>
<dbReference type="AlphaFoldDB" id="A0A8I0AE80"/>
<keyword evidence="11" id="KW-0067">ATP-binding</keyword>
<evidence type="ECO:0000256" key="6">
    <source>
        <dbReference type="ARBA" id="ARBA00022555"/>
    </source>
</evidence>
<dbReference type="Gene3D" id="3.10.310.40">
    <property type="match status" value="1"/>
</dbReference>
<dbReference type="GO" id="GO:0000049">
    <property type="term" value="F:tRNA binding"/>
    <property type="evidence" value="ECO:0007669"/>
    <property type="project" value="UniProtKB-KW"/>
</dbReference>
<comment type="caution">
    <text evidence="18">The sequence shown here is derived from an EMBL/GenBank/DDBJ whole genome shotgun (WGS) entry which is preliminary data.</text>
</comment>
<feature type="domain" description="Alanyl-transfer RNA synthetases family profile" evidence="17">
    <location>
        <begin position="1"/>
        <end position="235"/>
    </location>
</feature>
<dbReference type="Gene3D" id="2.40.30.130">
    <property type="match status" value="1"/>
</dbReference>
<keyword evidence="12" id="KW-0694">RNA-binding</keyword>
<dbReference type="GO" id="GO:0005737">
    <property type="term" value="C:cytoplasm"/>
    <property type="evidence" value="ECO:0007669"/>
    <property type="project" value="UniProtKB-SubCell"/>
</dbReference>
<feature type="coiled-coil region" evidence="16">
    <location>
        <begin position="251"/>
        <end position="285"/>
    </location>
</feature>
<evidence type="ECO:0000256" key="1">
    <source>
        <dbReference type="ARBA" id="ARBA00001947"/>
    </source>
</evidence>
<keyword evidence="6" id="KW-0820">tRNA-binding</keyword>
<comment type="subcellular location">
    <subcellularLocation>
        <location evidence="2">Cytoplasm</location>
    </subcellularLocation>
</comment>
<keyword evidence="13" id="KW-0648">Protein biosynthesis</keyword>
<proteinExistence type="inferred from homology"/>
<evidence type="ECO:0000256" key="4">
    <source>
        <dbReference type="ARBA" id="ARBA00013168"/>
    </source>
</evidence>
<dbReference type="Proteomes" id="UP000662088">
    <property type="component" value="Unassembled WGS sequence"/>
</dbReference>
<evidence type="ECO:0000256" key="11">
    <source>
        <dbReference type="ARBA" id="ARBA00022840"/>
    </source>
</evidence>
<dbReference type="SUPFAM" id="SSF55186">
    <property type="entry name" value="ThrRS/AlaRS common domain"/>
    <property type="match status" value="1"/>
</dbReference>
<dbReference type="InterPro" id="IPR012947">
    <property type="entry name" value="tRNA_SAD"/>
</dbReference>
<evidence type="ECO:0000256" key="8">
    <source>
        <dbReference type="ARBA" id="ARBA00022723"/>
    </source>
</evidence>
<dbReference type="GO" id="GO:0046872">
    <property type="term" value="F:metal ion binding"/>
    <property type="evidence" value="ECO:0007669"/>
    <property type="project" value="UniProtKB-KW"/>
</dbReference>
<evidence type="ECO:0000256" key="9">
    <source>
        <dbReference type="ARBA" id="ARBA00022741"/>
    </source>
</evidence>
<evidence type="ECO:0000256" key="12">
    <source>
        <dbReference type="ARBA" id="ARBA00022884"/>
    </source>
</evidence>
<dbReference type="PANTHER" id="PTHR43462:SF1">
    <property type="entry name" value="ALANYL-TRNA EDITING PROTEIN AARSD1"/>
    <property type="match status" value="1"/>
</dbReference>
<evidence type="ECO:0000313" key="18">
    <source>
        <dbReference type="EMBL" id="MBC5640507.1"/>
    </source>
</evidence>
<dbReference type="SMART" id="SM00863">
    <property type="entry name" value="tRNA_SAD"/>
    <property type="match status" value="1"/>
</dbReference>
<dbReference type="EC" id="6.1.1.7" evidence="4"/>
<evidence type="ECO:0000256" key="16">
    <source>
        <dbReference type="SAM" id="Coils"/>
    </source>
</evidence>
<evidence type="ECO:0000256" key="10">
    <source>
        <dbReference type="ARBA" id="ARBA00022833"/>
    </source>
</evidence>
<dbReference type="RefSeq" id="WP_186835240.1">
    <property type="nucleotide sequence ID" value="NZ_JACOOQ010000013.1"/>
</dbReference>
<evidence type="ECO:0000256" key="3">
    <source>
        <dbReference type="ARBA" id="ARBA00008226"/>
    </source>
</evidence>
<dbReference type="InterPro" id="IPR018165">
    <property type="entry name" value="Ala-tRNA-synth_IIc_core"/>
</dbReference>
<dbReference type="SUPFAM" id="SSF50447">
    <property type="entry name" value="Translation proteins"/>
    <property type="match status" value="1"/>
</dbReference>
<dbReference type="Pfam" id="PF07973">
    <property type="entry name" value="tRNA_SAD"/>
    <property type="match status" value="1"/>
</dbReference>
<dbReference type="GO" id="GO:0006419">
    <property type="term" value="P:alanyl-tRNA aminoacylation"/>
    <property type="evidence" value="ECO:0007669"/>
    <property type="project" value="InterPro"/>
</dbReference>
<keyword evidence="16" id="KW-0175">Coiled coil</keyword>
<dbReference type="GO" id="GO:0005524">
    <property type="term" value="F:ATP binding"/>
    <property type="evidence" value="ECO:0007669"/>
    <property type="project" value="UniProtKB-KW"/>
</dbReference>
<dbReference type="GO" id="GO:0002161">
    <property type="term" value="F:aminoacyl-tRNA deacylase activity"/>
    <property type="evidence" value="ECO:0007669"/>
    <property type="project" value="UniProtKB-ARBA"/>
</dbReference>
<keyword evidence="7" id="KW-0436">Ligase</keyword>
<evidence type="ECO:0000256" key="15">
    <source>
        <dbReference type="ARBA" id="ARBA00032577"/>
    </source>
</evidence>
<keyword evidence="8" id="KW-0479">Metal-binding</keyword>
<keyword evidence="10" id="KW-0862">Zinc</keyword>
<name>A0A8I0AE80_9CLOT</name>
<keyword evidence="19" id="KW-1185">Reference proteome</keyword>
<dbReference type="GO" id="GO:0004813">
    <property type="term" value="F:alanine-tRNA ligase activity"/>
    <property type="evidence" value="ECO:0007669"/>
    <property type="project" value="UniProtKB-EC"/>
</dbReference>
<organism evidence="18 19">
    <name type="scientific">Clostridium lentum</name>
    <dbReference type="NCBI Taxonomy" id="2763037"/>
    <lineage>
        <taxon>Bacteria</taxon>
        <taxon>Bacillati</taxon>
        <taxon>Bacillota</taxon>
        <taxon>Clostridia</taxon>
        <taxon>Eubacteriales</taxon>
        <taxon>Clostridiaceae</taxon>
        <taxon>Clostridium</taxon>
    </lineage>
</organism>
<dbReference type="InterPro" id="IPR051335">
    <property type="entry name" value="Alanyl-tRNA_Editing_Enzymes"/>
</dbReference>
<dbReference type="PANTHER" id="PTHR43462">
    <property type="entry name" value="ALANYL-TRNA EDITING PROTEIN"/>
    <property type="match status" value="1"/>
</dbReference>
<evidence type="ECO:0000256" key="5">
    <source>
        <dbReference type="ARBA" id="ARBA00017959"/>
    </source>
</evidence>
<accession>A0A8I0AE80</accession>
<dbReference type="InterPro" id="IPR003156">
    <property type="entry name" value="DHHA1_dom"/>
</dbReference>
<evidence type="ECO:0000256" key="2">
    <source>
        <dbReference type="ARBA" id="ARBA00004496"/>
    </source>
</evidence>